<dbReference type="InterPro" id="IPR017945">
    <property type="entry name" value="DHBP_synth_RibB-like_a/b_dom"/>
</dbReference>
<dbReference type="SUPFAM" id="SSF53067">
    <property type="entry name" value="Actin-like ATPase domain"/>
    <property type="match status" value="1"/>
</dbReference>
<gene>
    <name evidence="12" type="primary">hypF</name>
    <name evidence="12" type="ORF">CH339_11485</name>
</gene>
<dbReference type="Pfam" id="PF22521">
    <property type="entry name" value="HypF_C_2"/>
    <property type="match status" value="1"/>
</dbReference>
<comment type="catalytic activity">
    <reaction evidence="9">
        <text>an acyl phosphate + H2O = a carboxylate + phosphate + H(+)</text>
        <dbReference type="Rhea" id="RHEA:14965"/>
        <dbReference type="ChEBI" id="CHEBI:15377"/>
        <dbReference type="ChEBI" id="CHEBI:15378"/>
        <dbReference type="ChEBI" id="CHEBI:29067"/>
        <dbReference type="ChEBI" id="CHEBI:43474"/>
        <dbReference type="ChEBI" id="CHEBI:59918"/>
        <dbReference type="EC" id="3.6.1.7"/>
    </reaction>
</comment>
<evidence type="ECO:0000256" key="6">
    <source>
        <dbReference type="ARBA" id="ARBA00022833"/>
    </source>
</evidence>
<dbReference type="GO" id="GO:0016874">
    <property type="term" value="F:ligase activity"/>
    <property type="evidence" value="ECO:0007669"/>
    <property type="project" value="UniProtKB-UniRule"/>
</dbReference>
<dbReference type="PROSITE" id="PS51160">
    <property type="entry name" value="ACYLPHOSPHATASE_3"/>
    <property type="match status" value="1"/>
</dbReference>
<dbReference type="Proteomes" id="UP000249299">
    <property type="component" value="Unassembled WGS sequence"/>
</dbReference>
<keyword evidence="13" id="KW-1185">Reference proteome</keyword>
<keyword evidence="9" id="KW-0378">Hydrolase</keyword>
<dbReference type="InterPro" id="IPR036046">
    <property type="entry name" value="Acylphosphatase-like_dom_sf"/>
</dbReference>
<keyword evidence="12" id="KW-0808">Transferase</keyword>
<dbReference type="SUPFAM" id="SSF54975">
    <property type="entry name" value="Acylphosphatase/BLUF domain-like"/>
    <property type="match status" value="1"/>
</dbReference>
<evidence type="ECO:0000256" key="3">
    <source>
        <dbReference type="ARBA" id="ARBA00022598"/>
    </source>
</evidence>
<comment type="caution">
    <text evidence="12">The sequence shown here is derived from an EMBL/GenBank/DDBJ whole genome shotgun (WGS) entry which is preliminary data.</text>
</comment>
<evidence type="ECO:0000256" key="8">
    <source>
        <dbReference type="PIRNR" id="PIRNR006256"/>
    </source>
</evidence>
<dbReference type="AlphaFoldDB" id="A0A327JL81"/>
<comment type="similarity">
    <text evidence="2 8">Belongs to the carbamoyltransferase HypF family.</text>
</comment>
<protein>
    <recommendedName>
        <fullName evidence="8">Carbamoyltransferase HypF</fullName>
        <ecNumber evidence="8">6.2.-.-</ecNumber>
    </recommendedName>
</protein>
<dbReference type="Pfam" id="PF01300">
    <property type="entry name" value="Sua5_yciO_yrdC"/>
    <property type="match status" value="1"/>
</dbReference>
<dbReference type="OrthoDB" id="9808093at2"/>
<dbReference type="InterPro" id="IPR004421">
    <property type="entry name" value="Carbamoyltransferase_HypF"/>
</dbReference>
<sequence length="762" mass="80846">MRGQVQGVGFRPFVWRLAAEFGISGDVRNDGEGVLIRAFAGDVDGFVGAIKENPPPLAHIDTVERAPLAGTAVQPGFSIVETDRSSARTGATPDAAMCPACHAEILDPEERRHRYAFANCTHCGPRFSILENIPYDRASTTMRAFDMCPSCRAEYEDPADRRFHAQPIACPDCGPRLWLERDGVEIEGDAIAAAAKLLRAGKILGIKGIGGFHLACDAANEDAVRLLRERKRRPKKPFALMAPDMDAIRCHAALSPAEEALLNDPAAPIVLLEKADDIPAGSLAPALAPGLSVLGWMLPYSPLHALLMAAVDGPLVMTSGNRSGEPQAIGNDEAGTKLGPFVDAFLMHDRPIARRLDDSVARIVSGDIRLLRRARGYAPASLDLPPGFKSAPPVAAFGGELKSALCLSRAGTAILSHHLGDLEDALSFGEFQKAAKDYSRLFDHCPQIVAADLHPDYRATRFAEAEAERLGVPLTRVQHHHAHIASAMAENGWPADGAPVLGVALDGLGYGPDGTVWGGEFLAATYSGFTRLACLRPVPLAGGDAANREPWRNLVAQLDTAMGWDVAQKRLGKSALAGLLSEKPVANLRVLMQRRLNSPLTSSTGRLFDAVGAALGLAFDRLTYEGEAAMELEALGAGISPDRAYPFAVVEAGNIRHLDPVPMWDALLTDLADGMPPGQISARFHLGLARATAQLAKKLADEISAGAIALSGGVFQNALLMRQVAEELDGCGLPVLAQREVPANDGGLAFGQAAVAAARALR</sequence>
<dbReference type="SUPFAM" id="SSF55821">
    <property type="entry name" value="YrdC/RibB"/>
    <property type="match status" value="1"/>
</dbReference>
<feature type="domain" description="Acylphosphatase-like" evidence="10">
    <location>
        <begin position="1"/>
        <end position="81"/>
    </location>
</feature>
<comment type="function">
    <text evidence="8">Involved in the maturation of [NiFe] hydrogenases. Along with HypE, it catalyzes the synthesis of the CN ligands of the active site iron of [NiFe]-hydrogenases. HypF functions as a carbamoyl transferase using carbamoylphosphate as a substrate and transferring the carboxamido moiety in an ATP-dependent reaction to the thiolate of the C-terminal cysteine of HypE yielding a protein-S-carboxamide.</text>
</comment>
<feature type="domain" description="YrdC-like" evidence="11">
    <location>
        <begin position="188"/>
        <end position="376"/>
    </location>
</feature>
<dbReference type="NCBIfam" id="TIGR00143">
    <property type="entry name" value="hypF"/>
    <property type="match status" value="1"/>
</dbReference>
<comment type="catalytic activity">
    <reaction evidence="7 8">
        <text>C-terminal L-cysteinyl-[HypE protein] + carbamoyl phosphate + ATP + H2O = C-terminal S-carboxamide-L-cysteinyl-[HypE protein] + AMP + phosphate + diphosphate + H(+)</text>
        <dbReference type="Rhea" id="RHEA:55636"/>
        <dbReference type="Rhea" id="RHEA-COMP:14247"/>
        <dbReference type="Rhea" id="RHEA-COMP:14392"/>
        <dbReference type="ChEBI" id="CHEBI:15377"/>
        <dbReference type="ChEBI" id="CHEBI:15378"/>
        <dbReference type="ChEBI" id="CHEBI:30616"/>
        <dbReference type="ChEBI" id="CHEBI:33019"/>
        <dbReference type="ChEBI" id="CHEBI:43474"/>
        <dbReference type="ChEBI" id="CHEBI:58228"/>
        <dbReference type="ChEBI" id="CHEBI:76913"/>
        <dbReference type="ChEBI" id="CHEBI:139126"/>
        <dbReference type="ChEBI" id="CHEBI:456215"/>
    </reaction>
</comment>
<organism evidence="12 13">
    <name type="scientific">Rhodobium orientis</name>
    <dbReference type="NCBI Taxonomy" id="34017"/>
    <lineage>
        <taxon>Bacteria</taxon>
        <taxon>Pseudomonadati</taxon>
        <taxon>Pseudomonadota</taxon>
        <taxon>Alphaproteobacteria</taxon>
        <taxon>Hyphomicrobiales</taxon>
        <taxon>Rhodobiaceae</taxon>
        <taxon>Rhodobium</taxon>
    </lineage>
</organism>
<evidence type="ECO:0000313" key="12">
    <source>
        <dbReference type="EMBL" id="RAI27089.1"/>
    </source>
</evidence>
<dbReference type="EC" id="6.2.-.-" evidence="8"/>
<dbReference type="InterPro" id="IPR055128">
    <property type="entry name" value="HypF_C_2"/>
</dbReference>
<keyword evidence="5" id="KW-0863">Zinc-finger</keyword>
<dbReference type="PANTHER" id="PTHR42959:SF1">
    <property type="entry name" value="CARBAMOYLTRANSFERASE HYPF"/>
    <property type="match status" value="1"/>
</dbReference>
<comment type="pathway">
    <text evidence="1 8">Protein modification; [NiFe] hydrogenase maturation.</text>
</comment>
<dbReference type="Gene3D" id="3.30.420.360">
    <property type="match status" value="1"/>
</dbReference>
<keyword evidence="4" id="KW-0479">Metal-binding</keyword>
<dbReference type="Gene3D" id="3.30.110.120">
    <property type="match status" value="1"/>
</dbReference>
<dbReference type="InterPro" id="IPR043129">
    <property type="entry name" value="ATPase_NBD"/>
</dbReference>
<evidence type="ECO:0000256" key="7">
    <source>
        <dbReference type="ARBA" id="ARBA00048220"/>
    </source>
</evidence>
<evidence type="ECO:0000256" key="9">
    <source>
        <dbReference type="PROSITE-ProRule" id="PRU00520"/>
    </source>
</evidence>
<dbReference type="InterPro" id="IPR041440">
    <property type="entry name" value="HypF_C"/>
</dbReference>
<dbReference type="Gene3D" id="3.90.870.50">
    <property type="match status" value="1"/>
</dbReference>
<dbReference type="GO" id="GO:0003998">
    <property type="term" value="F:acylphosphatase activity"/>
    <property type="evidence" value="ECO:0007669"/>
    <property type="project" value="UniProtKB-EC"/>
</dbReference>
<evidence type="ECO:0000313" key="13">
    <source>
        <dbReference type="Proteomes" id="UP000249299"/>
    </source>
</evidence>
<dbReference type="GO" id="GO:0051604">
    <property type="term" value="P:protein maturation"/>
    <property type="evidence" value="ECO:0007669"/>
    <property type="project" value="TreeGrafter"/>
</dbReference>
<proteinExistence type="inferred from homology"/>
<keyword evidence="3" id="KW-0436">Ligase</keyword>
<name>A0A327JL81_9HYPH</name>
<dbReference type="GO" id="GO:0003725">
    <property type="term" value="F:double-stranded RNA binding"/>
    <property type="evidence" value="ECO:0007669"/>
    <property type="project" value="InterPro"/>
</dbReference>
<dbReference type="InterPro" id="IPR011125">
    <property type="entry name" value="Znf_HypF"/>
</dbReference>
<keyword evidence="6" id="KW-0862">Zinc</keyword>
<dbReference type="EMBL" id="NPEV01000022">
    <property type="protein sequence ID" value="RAI27089.1"/>
    <property type="molecule type" value="Genomic_DNA"/>
</dbReference>
<dbReference type="InterPro" id="IPR051060">
    <property type="entry name" value="Carbamoyltrans_HypF-like"/>
</dbReference>
<feature type="active site" evidence="9">
    <location>
        <position position="11"/>
    </location>
</feature>
<feature type="active site" evidence="9">
    <location>
        <position position="29"/>
    </location>
</feature>
<dbReference type="InterPro" id="IPR006070">
    <property type="entry name" value="Sua5-like_dom"/>
</dbReference>
<dbReference type="GO" id="GO:0008270">
    <property type="term" value="F:zinc ion binding"/>
    <property type="evidence" value="ECO:0007669"/>
    <property type="project" value="UniProtKB-KW"/>
</dbReference>
<dbReference type="InterPro" id="IPR001792">
    <property type="entry name" value="Acylphosphatase-like_dom"/>
</dbReference>
<dbReference type="Gene3D" id="3.30.420.40">
    <property type="match status" value="1"/>
</dbReference>
<dbReference type="Pfam" id="PF07503">
    <property type="entry name" value="zf-HYPF"/>
    <property type="match status" value="2"/>
</dbReference>
<accession>A0A327JL81</accession>
<evidence type="ECO:0000256" key="5">
    <source>
        <dbReference type="ARBA" id="ARBA00022771"/>
    </source>
</evidence>
<evidence type="ECO:0000259" key="10">
    <source>
        <dbReference type="PROSITE" id="PS51160"/>
    </source>
</evidence>
<dbReference type="GO" id="GO:0016743">
    <property type="term" value="F:carboxyl- or carbamoyltransferase activity"/>
    <property type="evidence" value="ECO:0007669"/>
    <property type="project" value="UniProtKB-UniRule"/>
</dbReference>
<dbReference type="PROSITE" id="PS51163">
    <property type="entry name" value="YRDC"/>
    <property type="match status" value="1"/>
</dbReference>
<dbReference type="PIRSF" id="PIRSF006256">
    <property type="entry name" value="CMPcnvr_hdrg_mat"/>
    <property type="match status" value="1"/>
</dbReference>
<dbReference type="PANTHER" id="PTHR42959">
    <property type="entry name" value="CARBAMOYLTRANSFERASE"/>
    <property type="match status" value="1"/>
</dbReference>
<evidence type="ECO:0000256" key="4">
    <source>
        <dbReference type="ARBA" id="ARBA00022723"/>
    </source>
</evidence>
<dbReference type="Pfam" id="PF00708">
    <property type="entry name" value="Acylphosphatase"/>
    <property type="match status" value="1"/>
</dbReference>
<dbReference type="UniPathway" id="UPA00335"/>
<evidence type="ECO:0000259" key="11">
    <source>
        <dbReference type="PROSITE" id="PS51163"/>
    </source>
</evidence>
<dbReference type="Pfam" id="PF17788">
    <property type="entry name" value="HypF_C"/>
    <property type="match status" value="1"/>
</dbReference>
<evidence type="ECO:0000256" key="2">
    <source>
        <dbReference type="ARBA" id="ARBA00008097"/>
    </source>
</evidence>
<reference evidence="12 13" key="1">
    <citation type="submission" date="2017-07" db="EMBL/GenBank/DDBJ databases">
        <title>Draft Genome Sequences of Select Purple Nonsulfur Bacteria.</title>
        <authorList>
            <person name="Lasarre B."/>
            <person name="Mckinlay J.B."/>
        </authorList>
    </citation>
    <scope>NUCLEOTIDE SEQUENCE [LARGE SCALE GENOMIC DNA]</scope>
    <source>
        <strain evidence="12 13">DSM 11290</strain>
    </source>
</reference>
<evidence type="ECO:0000256" key="1">
    <source>
        <dbReference type="ARBA" id="ARBA00004711"/>
    </source>
</evidence>